<evidence type="ECO:0000313" key="1">
    <source>
        <dbReference type="EMBL" id="KZS09241.1"/>
    </source>
</evidence>
<accession>A0A0P6B542</accession>
<proteinExistence type="predicted"/>
<comment type="caution">
    <text evidence="1">The sequence shown here is derived from an EMBL/GenBank/DDBJ whole genome shotgun (WGS) entry which is preliminary data.</text>
</comment>
<sequence>MRSFGLFMEVMVWTYMEAKDSLVNFQRALHNTKAAFSCADKDLSDHIKLQQAFNTIMQVVQLNCLELDSHSLRILALSERNTST</sequence>
<organism evidence="1 2">
    <name type="scientific">Daphnia magna</name>
    <dbReference type="NCBI Taxonomy" id="35525"/>
    <lineage>
        <taxon>Eukaryota</taxon>
        <taxon>Metazoa</taxon>
        <taxon>Ecdysozoa</taxon>
        <taxon>Arthropoda</taxon>
        <taxon>Crustacea</taxon>
        <taxon>Branchiopoda</taxon>
        <taxon>Diplostraca</taxon>
        <taxon>Cladocera</taxon>
        <taxon>Anomopoda</taxon>
        <taxon>Daphniidae</taxon>
        <taxon>Daphnia</taxon>
    </lineage>
</organism>
<evidence type="ECO:0000313" key="2">
    <source>
        <dbReference type="Proteomes" id="UP000076858"/>
    </source>
</evidence>
<keyword evidence="1" id="KW-0240">DNA-directed RNA polymerase</keyword>
<dbReference type="GO" id="GO:0000428">
    <property type="term" value="C:DNA-directed RNA polymerase complex"/>
    <property type="evidence" value="ECO:0007669"/>
    <property type="project" value="UniProtKB-KW"/>
</dbReference>
<dbReference type="AlphaFoldDB" id="A0A0P6B542"/>
<keyword evidence="2" id="KW-1185">Reference proteome</keyword>
<name>A0A0P6B542_9CRUS</name>
<reference evidence="1 2" key="1">
    <citation type="submission" date="2016-03" db="EMBL/GenBank/DDBJ databases">
        <title>EvidentialGene: Evidence-directed Construction of Genes on Genomes.</title>
        <authorList>
            <person name="Gilbert D.G."/>
            <person name="Choi J.-H."/>
            <person name="Mockaitis K."/>
            <person name="Colbourne J."/>
            <person name="Pfrender M."/>
        </authorList>
    </citation>
    <scope>NUCLEOTIDE SEQUENCE [LARGE SCALE GENOMIC DNA]</scope>
    <source>
        <strain evidence="1 2">Xinb3</strain>
        <tissue evidence="1">Complete organism</tissue>
    </source>
</reference>
<dbReference type="Proteomes" id="UP000076858">
    <property type="component" value="Unassembled WGS sequence"/>
</dbReference>
<protein>
    <submittedName>
        <fullName evidence="1">Dna-directed rna polymerase ii largest subunit</fullName>
    </submittedName>
</protein>
<gene>
    <name evidence="1" type="ORF">APZ42_026587</name>
</gene>
<dbReference type="EMBL" id="LRGB01002093">
    <property type="protein sequence ID" value="KZS09241.1"/>
    <property type="molecule type" value="Genomic_DNA"/>
</dbReference>
<keyword evidence="1" id="KW-0804">Transcription</keyword>